<dbReference type="KEGG" id="ccb:Clocel_4129"/>
<dbReference type="InterPro" id="IPR023991">
    <property type="entry name" value="Bacteriocin_IIb_lactobn/cerein"/>
</dbReference>
<keyword evidence="1" id="KW-0472">Membrane</keyword>
<dbReference type="Proteomes" id="UP000002730">
    <property type="component" value="Chromosome"/>
</dbReference>
<accession>D9SMD4</accession>
<dbReference type="NCBIfam" id="TIGR03949">
    <property type="entry name" value="bact_IIb_cerein"/>
    <property type="match status" value="1"/>
</dbReference>
<keyword evidence="1" id="KW-1133">Transmembrane helix</keyword>
<organism evidence="2 3">
    <name type="scientific">Clostridium cellulovorans (strain ATCC 35296 / DSM 3052 / OCM 3 / 743B)</name>
    <dbReference type="NCBI Taxonomy" id="573061"/>
    <lineage>
        <taxon>Bacteria</taxon>
        <taxon>Bacillati</taxon>
        <taxon>Bacillota</taxon>
        <taxon>Clostridia</taxon>
        <taxon>Eubacteriales</taxon>
        <taxon>Clostridiaceae</taxon>
        <taxon>Clostridium</taxon>
    </lineage>
</organism>
<evidence type="ECO:0000313" key="2">
    <source>
        <dbReference type="EMBL" id="ADL53790.1"/>
    </source>
</evidence>
<proteinExistence type="predicted"/>
<evidence type="ECO:0000256" key="1">
    <source>
        <dbReference type="SAM" id="Phobius"/>
    </source>
</evidence>
<keyword evidence="1" id="KW-0812">Transmembrane</keyword>
<dbReference type="RefSeq" id="WP_010074143.1">
    <property type="nucleotide sequence ID" value="NC_014393.1"/>
</dbReference>
<keyword evidence="3" id="KW-1185">Reference proteome</keyword>
<protein>
    <submittedName>
        <fullName evidence="2">Uncharacterized protein</fullName>
    </submittedName>
</protein>
<sequence>MEGFKPIKDLENINGGILPINVICYGVVFINPVTTIATTIANAVKKS</sequence>
<gene>
    <name evidence="2" type="ordered locus">Clocel_4129</name>
</gene>
<reference evidence="2 3" key="1">
    <citation type="submission" date="2010-08" db="EMBL/GenBank/DDBJ databases">
        <title>Complete sequence of Clostridium cellulovorans 743B.</title>
        <authorList>
            <consortium name="US DOE Joint Genome Institute"/>
            <person name="Lucas S."/>
            <person name="Copeland A."/>
            <person name="Lapidus A."/>
            <person name="Cheng J.-F."/>
            <person name="Bruce D."/>
            <person name="Goodwin L."/>
            <person name="Pitluck S."/>
            <person name="Chertkov O."/>
            <person name="Detter J.C."/>
            <person name="Han C."/>
            <person name="Tapia R."/>
            <person name="Land M."/>
            <person name="Hauser L."/>
            <person name="Chang Y.-J."/>
            <person name="Jeffries C."/>
            <person name="Kyrpides N."/>
            <person name="Ivanova N."/>
            <person name="Mikhailova N."/>
            <person name="Hemme C.L."/>
            <person name="Woyke T."/>
        </authorList>
    </citation>
    <scope>NUCLEOTIDE SEQUENCE [LARGE SCALE GENOMIC DNA]</scope>
    <source>
        <strain evidence="3">ATCC 35296 / DSM 3052 / OCM 3 / 743B</strain>
    </source>
</reference>
<dbReference type="HOGENOM" id="CLU_3166405_0_0_9"/>
<evidence type="ECO:0000313" key="3">
    <source>
        <dbReference type="Proteomes" id="UP000002730"/>
    </source>
</evidence>
<dbReference type="EMBL" id="CP002160">
    <property type="protein sequence ID" value="ADL53790.1"/>
    <property type="molecule type" value="Genomic_DNA"/>
</dbReference>
<name>D9SMD4_CLOC7</name>
<feature type="transmembrane region" description="Helical" evidence="1">
    <location>
        <begin position="20"/>
        <end position="44"/>
    </location>
</feature>
<dbReference type="AlphaFoldDB" id="D9SMD4"/>